<dbReference type="Pfam" id="PF03631">
    <property type="entry name" value="Virul_fac_BrkB"/>
    <property type="match status" value="1"/>
</dbReference>
<accession>A0A3M7TMA1</accession>
<dbReference type="OrthoDB" id="9775903at2"/>
<keyword evidence="4 6" id="KW-1133">Transmembrane helix</keyword>
<proteinExistence type="predicted"/>
<feature type="transmembrane region" description="Helical" evidence="6">
    <location>
        <begin position="125"/>
        <end position="150"/>
    </location>
</feature>
<feature type="transmembrane region" description="Helical" evidence="6">
    <location>
        <begin position="20"/>
        <end position="46"/>
    </location>
</feature>
<dbReference type="NCBIfam" id="TIGR00765">
    <property type="entry name" value="yihY_not_rbn"/>
    <property type="match status" value="1"/>
</dbReference>
<dbReference type="PIRSF" id="PIRSF035875">
    <property type="entry name" value="RNase_BN"/>
    <property type="match status" value="1"/>
</dbReference>
<feature type="transmembrane region" description="Helical" evidence="6">
    <location>
        <begin position="170"/>
        <end position="190"/>
    </location>
</feature>
<feature type="transmembrane region" description="Helical" evidence="6">
    <location>
        <begin position="202"/>
        <end position="223"/>
    </location>
</feature>
<keyword evidence="8" id="KW-1185">Reference proteome</keyword>
<dbReference type="Proteomes" id="UP000278746">
    <property type="component" value="Unassembled WGS sequence"/>
</dbReference>
<feature type="transmembrane region" description="Helical" evidence="6">
    <location>
        <begin position="235"/>
        <end position="259"/>
    </location>
</feature>
<dbReference type="PANTHER" id="PTHR30213:SF0">
    <property type="entry name" value="UPF0761 MEMBRANE PROTEIN YIHY"/>
    <property type="match status" value="1"/>
</dbReference>
<evidence type="ECO:0000313" key="7">
    <source>
        <dbReference type="EMBL" id="RNA66753.1"/>
    </source>
</evidence>
<sequence>MVKWITQFFHKLKEGQVIDLSAQLAFYFLLMFVPFLLFGLALLSFFPIDGKVLLEYVSAMAPGEVGTIIARNEDMLLGIRHGGFLSFGLLLSVFATTNSLHATIRALNLAHHQKEERSFLRIRMLSLFFAILIIAAILIQLILPFFIVTLDRYVASVFHIPSGILASWEWIVWFVSTVTVFGVLVFLYKLGPNVTSSFKQVVPGAIFATLGWQVTSFGMSLYVQYMANLSALHGTLSSVIILIIWFYLVGFVLLTGGLINAMETRQDPLPS</sequence>
<evidence type="ECO:0000256" key="2">
    <source>
        <dbReference type="ARBA" id="ARBA00022475"/>
    </source>
</evidence>
<evidence type="ECO:0000256" key="6">
    <source>
        <dbReference type="SAM" id="Phobius"/>
    </source>
</evidence>
<evidence type="ECO:0000256" key="5">
    <source>
        <dbReference type="ARBA" id="ARBA00023136"/>
    </source>
</evidence>
<evidence type="ECO:0000256" key="3">
    <source>
        <dbReference type="ARBA" id="ARBA00022692"/>
    </source>
</evidence>
<dbReference type="EMBL" id="RHIB01000003">
    <property type="protein sequence ID" value="RNA66753.1"/>
    <property type="molecule type" value="Genomic_DNA"/>
</dbReference>
<comment type="subcellular location">
    <subcellularLocation>
        <location evidence="1">Cell membrane</location>
        <topology evidence="1">Multi-pass membrane protein</topology>
    </subcellularLocation>
</comment>
<dbReference type="RefSeq" id="WP_122900510.1">
    <property type="nucleotide sequence ID" value="NZ_RHIB01000003.1"/>
</dbReference>
<protein>
    <submittedName>
        <fullName evidence="7">YihY/virulence factor BrkB family protein</fullName>
    </submittedName>
</protein>
<dbReference type="GO" id="GO:0005886">
    <property type="term" value="C:plasma membrane"/>
    <property type="evidence" value="ECO:0007669"/>
    <property type="project" value="UniProtKB-SubCell"/>
</dbReference>
<name>A0A3M7TMA1_9BACI</name>
<dbReference type="AlphaFoldDB" id="A0A3M7TMA1"/>
<reference evidence="7 8" key="1">
    <citation type="submission" date="2018-10" db="EMBL/GenBank/DDBJ databases">
        <title>Bacillus Keqinensis sp. nov., a moderately halophilic bacterium isolated from a saline-alkaline lake.</title>
        <authorList>
            <person name="Wang H."/>
        </authorList>
    </citation>
    <scope>NUCLEOTIDE SEQUENCE [LARGE SCALE GENOMIC DNA]</scope>
    <source>
        <strain evidence="7 8">KQ-3</strain>
    </source>
</reference>
<feature type="transmembrane region" description="Helical" evidence="6">
    <location>
        <begin position="84"/>
        <end position="104"/>
    </location>
</feature>
<evidence type="ECO:0000313" key="8">
    <source>
        <dbReference type="Proteomes" id="UP000278746"/>
    </source>
</evidence>
<keyword evidence="5 6" id="KW-0472">Membrane</keyword>
<gene>
    <name evidence="7" type="ORF">EBO34_16195</name>
</gene>
<organism evidence="7 8">
    <name type="scientific">Alteribacter keqinensis</name>
    <dbReference type="NCBI Taxonomy" id="2483800"/>
    <lineage>
        <taxon>Bacteria</taxon>
        <taxon>Bacillati</taxon>
        <taxon>Bacillota</taxon>
        <taxon>Bacilli</taxon>
        <taxon>Bacillales</taxon>
        <taxon>Bacillaceae</taxon>
        <taxon>Alteribacter</taxon>
    </lineage>
</organism>
<dbReference type="PANTHER" id="PTHR30213">
    <property type="entry name" value="INNER MEMBRANE PROTEIN YHJD"/>
    <property type="match status" value="1"/>
</dbReference>
<comment type="caution">
    <text evidence="7">The sequence shown here is derived from an EMBL/GenBank/DDBJ whole genome shotgun (WGS) entry which is preliminary data.</text>
</comment>
<keyword evidence="3 6" id="KW-0812">Transmembrane</keyword>
<dbReference type="InterPro" id="IPR017039">
    <property type="entry name" value="Virul_fac_BrkB"/>
</dbReference>
<keyword evidence="2" id="KW-1003">Cell membrane</keyword>
<evidence type="ECO:0000256" key="1">
    <source>
        <dbReference type="ARBA" id="ARBA00004651"/>
    </source>
</evidence>
<evidence type="ECO:0000256" key="4">
    <source>
        <dbReference type="ARBA" id="ARBA00022989"/>
    </source>
</evidence>